<gene>
    <name evidence="1" type="ORF">SAMN02194393_02619</name>
</gene>
<organism evidence="1 2">
    <name type="scientific">Maledivibacter halophilus</name>
    <dbReference type="NCBI Taxonomy" id="36842"/>
    <lineage>
        <taxon>Bacteria</taxon>
        <taxon>Bacillati</taxon>
        <taxon>Bacillota</taxon>
        <taxon>Clostridia</taxon>
        <taxon>Peptostreptococcales</taxon>
        <taxon>Caminicellaceae</taxon>
        <taxon>Maledivibacter</taxon>
    </lineage>
</organism>
<protein>
    <submittedName>
        <fullName evidence="1">Uncharacterized protein</fullName>
    </submittedName>
</protein>
<dbReference type="AlphaFoldDB" id="A0A1T5L947"/>
<dbReference type="RefSeq" id="WP_079492150.1">
    <property type="nucleotide sequence ID" value="NZ_FUZT01000006.1"/>
</dbReference>
<dbReference type="Proteomes" id="UP000190285">
    <property type="component" value="Unassembled WGS sequence"/>
</dbReference>
<name>A0A1T5L947_9FIRM</name>
<accession>A0A1T5L947</accession>
<dbReference type="EMBL" id="FUZT01000006">
    <property type="protein sequence ID" value="SKC72470.1"/>
    <property type="molecule type" value="Genomic_DNA"/>
</dbReference>
<keyword evidence="2" id="KW-1185">Reference proteome</keyword>
<sequence length="103" mass="12178">MPTNEYIEGSGLIASQLGFKNSLIARENYYELPPERGKGYIYQLHYSQGFFIALGDYILYKPSERFYHIEEMFMEIYYFQSGNVLNIEEGKKLIKLKLELIFI</sequence>
<evidence type="ECO:0000313" key="2">
    <source>
        <dbReference type="Proteomes" id="UP000190285"/>
    </source>
</evidence>
<reference evidence="1 2" key="1">
    <citation type="submission" date="2017-02" db="EMBL/GenBank/DDBJ databases">
        <authorList>
            <person name="Peterson S.W."/>
        </authorList>
    </citation>
    <scope>NUCLEOTIDE SEQUENCE [LARGE SCALE GENOMIC DNA]</scope>
    <source>
        <strain evidence="1 2">M1</strain>
    </source>
</reference>
<evidence type="ECO:0000313" key="1">
    <source>
        <dbReference type="EMBL" id="SKC72470.1"/>
    </source>
</evidence>
<dbReference type="STRING" id="36842.SAMN02194393_02619"/>
<proteinExistence type="predicted"/>